<sequence length="142" mass="16001">MARMDYNMPSLDYKGPVVVRDKIEDVYIPPSSAGYIWVSFIITTSSQHLFYTPKQSHHHLSHPPTSITTFTMAAPAKRIFVIGGTGAQGFAVVKALVEAPTPYIVRVLSRNPDSDYTKKLFKNYPQVEFHKGSFMDFECVRA</sequence>
<evidence type="ECO:0000313" key="3">
    <source>
        <dbReference type="Proteomes" id="UP000738325"/>
    </source>
</evidence>
<dbReference type="Gene3D" id="3.40.50.720">
    <property type="entry name" value="NAD(P)-binding Rossmann-like Domain"/>
    <property type="match status" value="1"/>
</dbReference>
<dbReference type="EMBL" id="JAAAIP010000620">
    <property type="protein sequence ID" value="KAG0314368.1"/>
    <property type="molecule type" value="Genomic_DNA"/>
</dbReference>
<dbReference type="InterPro" id="IPR036291">
    <property type="entry name" value="NAD(P)-bd_dom_sf"/>
</dbReference>
<keyword evidence="3" id="KW-1185">Reference proteome</keyword>
<accession>A0A9P6RBX7</accession>
<name>A0A9P6RBX7_9FUNG</name>
<dbReference type="Pfam" id="PF05368">
    <property type="entry name" value="NmrA"/>
    <property type="match status" value="1"/>
</dbReference>
<proteinExistence type="predicted"/>
<feature type="non-terminal residue" evidence="2">
    <location>
        <position position="142"/>
    </location>
</feature>
<dbReference type="AlphaFoldDB" id="A0A9P6RBX7"/>
<evidence type="ECO:0000313" key="2">
    <source>
        <dbReference type="EMBL" id="KAG0314368.1"/>
    </source>
</evidence>
<evidence type="ECO:0000259" key="1">
    <source>
        <dbReference type="Pfam" id="PF05368"/>
    </source>
</evidence>
<protein>
    <recommendedName>
        <fullName evidence="1">NmrA-like domain-containing protein</fullName>
    </recommendedName>
</protein>
<organism evidence="2 3">
    <name type="scientific">Dissophora globulifera</name>
    <dbReference type="NCBI Taxonomy" id="979702"/>
    <lineage>
        <taxon>Eukaryota</taxon>
        <taxon>Fungi</taxon>
        <taxon>Fungi incertae sedis</taxon>
        <taxon>Mucoromycota</taxon>
        <taxon>Mortierellomycotina</taxon>
        <taxon>Mortierellomycetes</taxon>
        <taxon>Mortierellales</taxon>
        <taxon>Mortierellaceae</taxon>
        <taxon>Dissophora</taxon>
    </lineage>
</organism>
<dbReference type="OrthoDB" id="300709at2759"/>
<reference evidence="2" key="1">
    <citation type="journal article" date="2020" name="Fungal Divers.">
        <title>Resolving the Mortierellaceae phylogeny through synthesis of multi-gene phylogenetics and phylogenomics.</title>
        <authorList>
            <person name="Vandepol N."/>
            <person name="Liber J."/>
            <person name="Desiro A."/>
            <person name="Na H."/>
            <person name="Kennedy M."/>
            <person name="Barry K."/>
            <person name="Grigoriev I.V."/>
            <person name="Miller A.N."/>
            <person name="O'Donnell K."/>
            <person name="Stajich J.E."/>
            <person name="Bonito G."/>
        </authorList>
    </citation>
    <scope>NUCLEOTIDE SEQUENCE</scope>
    <source>
        <strain evidence="2">REB-010B</strain>
    </source>
</reference>
<dbReference type="Proteomes" id="UP000738325">
    <property type="component" value="Unassembled WGS sequence"/>
</dbReference>
<comment type="caution">
    <text evidence="2">The sequence shown here is derived from an EMBL/GenBank/DDBJ whole genome shotgun (WGS) entry which is preliminary data.</text>
</comment>
<dbReference type="SUPFAM" id="SSF51735">
    <property type="entry name" value="NAD(P)-binding Rossmann-fold domains"/>
    <property type="match status" value="1"/>
</dbReference>
<feature type="domain" description="NmrA-like" evidence="1">
    <location>
        <begin position="76"/>
        <end position="136"/>
    </location>
</feature>
<dbReference type="InterPro" id="IPR008030">
    <property type="entry name" value="NmrA-like"/>
</dbReference>
<gene>
    <name evidence="2" type="ORF">BGZ99_008197</name>
</gene>